<gene>
    <name evidence="1" type="ORF">T4B_1338</name>
</gene>
<evidence type="ECO:0000313" key="1">
    <source>
        <dbReference type="EMBL" id="KRY98393.1"/>
    </source>
</evidence>
<comment type="caution">
    <text evidence="1">The sequence shown here is derived from an EMBL/GenBank/DDBJ whole genome shotgun (WGS) entry which is preliminary data.</text>
</comment>
<protein>
    <submittedName>
        <fullName evidence="1">Uncharacterized protein</fullName>
    </submittedName>
</protein>
<keyword evidence="2" id="KW-1185">Reference proteome</keyword>
<dbReference type="Proteomes" id="UP000054805">
    <property type="component" value="Unassembled WGS sequence"/>
</dbReference>
<accession>A0A0V1GJM2</accession>
<reference evidence="1 2" key="1">
    <citation type="submission" date="2015-01" db="EMBL/GenBank/DDBJ databases">
        <title>Evolution of Trichinella species and genotypes.</title>
        <authorList>
            <person name="Korhonen P.K."/>
            <person name="Edoardo P."/>
            <person name="Giuseppe L.R."/>
            <person name="Gasser R.B."/>
        </authorList>
    </citation>
    <scope>NUCLEOTIDE SEQUENCE [LARGE SCALE GENOMIC DNA]</scope>
    <source>
        <strain evidence="1">ISS588</strain>
    </source>
</reference>
<organism evidence="1 2">
    <name type="scientific">Trichinella pseudospiralis</name>
    <name type="common">Parasitic roundworm</name>
    <dbReference type="NCBI Taxonomy" id="6337"/>
    <lineage>
        <taxon>Eukaryota</taxon>
        <taxon>Metazoa</taxon>
        <taxon>Ecdysozoa</taxon>
        <taxon>Nematoda</taxon>
        <taxon>Enoplea</taxon>
        <taxon>Dorylaimia</taxon>
        <taxon>Trichinellida</taxon>
        <taxon>Trichinellidae</taxon>
        <taxon>Trichinella</taxon>
    </lineage>
</organism>
<dbReference type="EMBL" id="JYDS01001758">
    <property type="protein sequence ID" value="KRY98393.1"/>
    <property type="molecule type" value="Genomic_DNA"/>
</dbReference>
<dbReference type="AlphaFoldDB" id="A0A0V1GJM2"/>
<proteinExistence type="predicted"/>
<sequence length="31" mass="3657">MNGICSANDVRRKCRRMNNGVFNVMADEEYY</sequence>
<evidence type="ECO:0000313" key="2">
    <source>
        <dbReference type="Proteomes" id="UP000054805"/>
    </source>
</evidence>
<name>A0A0V1GJM2_TRIPS</name>